<protein>
    <recommendedName>
        <fullName evidence="2">CCHC-type domain-containing protein</fullName>
    </recommendedName>
</protein>
<dbReference type="Pfam" id="PF00098">
    <property type="entry name" value="zf-CCHC"/>
    <property type="match status" value="1"/>
</dbReference>
<dbReference type="SUPFAM" id="SSF57756">
    <property type="entry name" value="Retrovirus zinc finger-like domains"/>
    <property type="match status" value="1"/>
</dbReference>
<evidence type="ECO:0000313" key="3">
    <source>
        <dbReference type="EMBL" id="GBG80714.1"/>
    </source>
</evidence>
<comment type="caution">
    <text evidence="3">The sequence shown here is derived from an EMBL/GenBank/DDBJ whole genome shotgun (WGS) entry which is preliminary data.</text>
</comment>
<dbReference type="InterPro" id="IPR001878">
    <property type="entry name" value="Znf_CCHC"/>
</dbReference>
<evidence type="ECO:0000256" key="1">
    <source>
        <dbReference type="SAM" id="MobiDB-lite"/>
    </source>
</evidence>
<reference evidence="3 4" key="1">
    <citation type="journal article" date="2018" name="Cell">
        <title>The Chara Genome: Secondary Complexity and Implications for Plant Terrestrialization.</title>
        <authorList>
            <person name="Nishiyama T."/>
            <person name="Sakayama H."/>
            <person name="Vries J.D."/>
            <person name="Buschmann H."/>
            <person name="Saint-Marcoux D."/>
            <person name="Ullrich K.K."/>
            <person name="Haas F.B."/>
            <person name="Vanderstraeten L."/>
            <person name="Becker D."/>
            <person name="Lang D."/>
            <person name="Vosolsobe S."/>
            <person name="Rombauts S."/>
            <person name="Wilhelmsson P.K.I."/>
            <person name="Janitza P."/>
            <person name="Kern R."/>
            <person name="Heyl A."/>
            <person name="Rumpler F."/>
            <person name="Villalobos L.I.A.C."/>
            <person name="Clay J.M."/>
            <person name="Skokan R."/>
            <person name="Toyoda A."/>
            <person name="Suzuki Y."/>
            <person name="Kagoshima H."/>
            <person name="Schijlen E."/>
            <person name="Tajeshwar N."/>
            <person name="Catarino B."/>
            <person name="Hetherington A.J."/>
            <person name="Saltykova A."/>
            <person name="Bonnot C."/>
            <person name="Breuninger H."/>
            <person name="Symeonidi A."/>
            <person name="Radhakrishnan G.V."/>
            <person name="Van Nieuwerburgh F."/>
            <person name="Deforce D."/>
            <person name="Chang C."/>
            <person name="Karol K.G."/>
            <person name="Hedrich R."/>
            <person name="Ulvskov P."/>
            <person name="Glockner G."/>
            <person name="Delwiche C.F."/>
            <person name="Petrasek J."/>
            <person name="Van de Peer Y."/>
            <person name="Friml J."/>
            <person name="Beilby M."/>
            <person name="Dolan L."/>
            <person name="Kohara Y."/>
            <person name="Sugano S."/>
            <person name="Fujiyama A."/>
            <person name="Delaux P.-M."/>
            <person name="Quint M."/>
            <person name="TheiBen G."/>
            <person name="Hagemann M."/>
            <person name="Harholt J."/>
            <person name="Dunand C."/>
            <person name="Zachgo S."/>
            <person name="Langdale J."/>
            <person name="Maumus F."/>
            <person name="Straeten D.V.D."/>
            <person name="Gould S.B."/>
            <person name="Rensing S.A."/>
        </authorList>
    </citation>
    <scope>NUCLEOTIDE SEQUENCE [LARGE SCALE GENOMIC DNA]</scope>
    <source>
        <strain evidence="3 4">S276</strain>
    </source>
</reference>
<evidence type="ECO:0000259" key="2">
    <source>
        <dbReference type="Pfam" id="PF00098"/>
    </source>
</evidence>
<name>A0A388LEI8_CHABU</name>
<dbReference type="AlphaFoldDB" id="A0A388LEI8"/>
<gene>
    <name evidence="3" type="ORF">CBR_g31170</name>
</gene>
<feature type="region of interest" description="Disordered" evidence="1">
    <location>
        <begin position="1"/>
        <end position="27"/>
    </location>
</feature>
<feature type="compositionally biased region" description="Basic residues" evidence="1">
    <location>
        <begin position="180"/>
        <end position="194"/>
    </location>
</feature>
<dbReference type="GO" id="GO:0008270">
    <property type="term" value="F:zinc ion binding"/>
    <property type="evidence" value="ECO:0007669"/>
    <property type="project" value="InterPro"/>
</dbReference>
<feature type="compositionally biased region" description="Gly residues" evidence="1">
    <location>
        <begin position="8"/>
        <end position="17"/>
    </location>
</feature>
<dbReference type="EMBL" id="BFEA01000354">
    <property type="protein sequence ID" value="GBG80714.1"/>
    <property type="molecule type" value="Genomic_DNA"/>
</dbReference>
<feature type="compositionally biased region" description="Basic and acidic residues" evidence="1">
    <location>
        <begin position="101"/>
        <end position="128"/>
    </location>
</feature>
<feature type="compositionally biased region" description="Polar residues" evidence="1">
    <location>
        <begin position="236"/>
        <end position="247"/>
    </location>
</feature>
<feature type="region of interest" description="Disordered" evidence="1">
    <location>
        <begin position="222"/>
        <end position="258"/>
    </location>
</feature>
<dbReference type="Gramene" id="GBG80714">
    <property type="protein sequence ID" value="GBG80714"/>
    <property type="gene ID" value="CBR_g31170"/>
</dbReference>
<dbReference type="GO" id="GO:0003676">
    <property type="term" value="F:nucleic acid binding"/>
    <property type="evidence" value="ECO:0007669"/>
    <property type="project" value="InterPro"/>
</dbReference>
<dbReference type="Gene3D" id="4.10.60.10">
    <property type="entry name" value="Zinc finger, CCHC-type"/>
    <property type="match status" value="1"/>
</dbReference>
<accession>A0A388LEI8</accession>
<proteinExistence type="predicted"/>
<feature type="region of interest" description="Disordered" evidence="1">
    <location>
        <begin position="51"/>
        <end position="197"/>
    </location>
</feature>
<dbReference type="InterPro" id="IPR036875">
    <property type="entry name" value="Znf_CCHC_sf"/>
</dbReference>
<dbReference type="Proteomes" id="UP000265515">
    <property type="component" value="Unassembled WGS sequence"/>
</dbReference>
<sequence length="373" mass="42669">MASTNQQGGSGSGGGGDQPRRGPPTCYSCKQPGHYARDYWLHWKDKCESLEAKTGTDSRPRQRGRSTSPVNRRWEPAKRSPSADSVPGSDSVKDLVTLLVAKEEAKAHKKQEKEERERQEQERLEMESKKKRRKERRKREQDENNQRLTKIIDIQFSKRYGEKLQRTEGVVESPESNNYRSRRRREQRRARKARQCRDKYYLSSKDELSEISHRTGRLTIADKRKRGTTIEEEESLSSPGNILLTDNRTQRGRPPLSAKKMKTGLKPITMKSLREKNDPAKKGVMAGSGPGARERFMEDTIKYLEGLDYREIRKLSKSAGVTYVRKGKGVAALAEHRARDAFVFGKEKVGLHAYKPQSREKEEVVSTSTSECS</sequence>
<feature type="domain" description="CCHC-type" evidence="2">
    <location>
        <begin position="25"/>
        <end position="38"/>
    </location>
</feature>
<keyword evidence="4" id="KW-1185">Reference proteome</keyword>
<organism evidence="3 4">
    <name type="scientific">Chara braunii</name>
    <name type="common">Braun's stonewort</name>
    <dbReference type="NCBI Taxonomy" id="69332"/>
    <lineage>
        <taxon>Eukaryota</taxon>
        <taxon>Viridiplantae</taxon>
        <taxon>Streptophyta</taxon>
        <taxon>Charophyceae</taxon>
        <taxon>Charales</taxon>
        <taxon>Characeae</taxon>
        <taxon>Chara</taxon>
    </lineage>
</organism>
<feature type="region of interest" description="Disordered" evidence="1">
    <location>
        <begin position="273"/>
        <end position="292"/>
    </location>
</feature>
<feature type="compositionally biased region" description="Basic and acidic residues" evidence="1">
    <location>
        <begin position="51"/>
        <end position="60"/>
    </location>
</feature>
<evidence type="ECO:0000313" key="4">
    <source>
        <dbReference type="Proteomes" id="UP000265515"/>
    </source>
</evidence>